<dbReference type="RefSeq" id="WP_123222879.1">
    <property type="nucleotide sequence ID" value="NZ_RJSF01000039.1"/>
</dbReference>
<dbReference type="AlphaFoldDB" id="A0A3N0GR08"/>
<sequence>MSAERVSRLEPWVGCVVGGEPGVARVLTDAGEVRASYGGAMLARIACDRTCLPAPGHWVVLRRWADDRITIEDTWQRPTPATVIQLRPRRR</sequence>
<comment type="caution">
    <text evidence="1">The sequence shown here is derived from an EMBL/GenBank/DDBJ whole genome shotgun (WGS) entry which is preliminary data.</text>
</comment>
<proteinExistence type="predicted"/>
<reference evidence="1 2" key="1">
    <citation type="submission" date="2018-11" db="EMBL/GenBank/DDBJ databases">
        <authorList>
            <person name="Li F."/>
        </authorList>
    </citation>
    <scope>NUCLEOTIDE SEQUENCE [LARGE SCALE GENOMIC DNA]</scope>
    <source>
        <strain evidence="1 2">Gsoil 818</strain>
    </source>
</reference>
<organism evidence="1 2">
    <name type="scientific">Nocardioides pocheonensis</name>
    <dbReference type="NCBI Taxonomy" id="661485"/>
    <lineage>
        <taxon>Bacteria</taxon>
        <taxon>Bacillati</taxon>
        <taxon>Actinomycetota</taxon>
        <taxon>Actinomycetes</taxon>
        <taxon>Propionibacteriales</taxon>
        <taxon>Nocardioidaceae</taxon>
        <taxon>Nocardioides</taxon>
    </lineage>
</organism>
<dbReference type="EMBL" id="RJSF01000039">
    <property type="protein sequence ID" value="RNM14540.1"/>
    <property type="molecule type" value="Genomic_DNA"/>
</dbReference>
<evidence type="ECO:0000313" key="1">
    <source>
        <dbReference type="EMBL" id="RNM14540.1"/>
    </source>
</evidence>
<name>A0A3N0GR08_9ACTN</name>
<evidence type="ECO:0000313" key="2">
    <source>
        <dbReference type="Proteomes" id="UP000279994"/>
    </source>
</evidence>
<accession>A0A3N0GR08</accession>
<dbReference type="Proteomes" id="UP000279994">
    <property type="component" value="Unassembled WGS sequence"/>
</dbReference>
<gene>
    <name evidence="1" type="ORF">EFL26_10640</name>
</gene>
<keyword evidence="2" id="KW-1185">Reference proteome</keyword>
<protein>
    <submittedName>
        <fullName evidence="1">Uncharacterized protein</fullName>
    </submittedName>
</protein>
<dbReference type="OrthoDB" id="9809485at2"/>